<keyword evidence="19" id="KW-1185">Reference proteome</keyword>
<sequence>MRHSGILPKTKGKNKYQKFQVRPIVPGEKQKQNERTIGKHRQSIFIMSLVSLVLLGGVGSRLAYLQLYQGDLNRERAENNRVRILPKQPVRGNLFDRKGKVLATARLTHALYLWPRVQHQPDWPENLQRLSDILNIPASEIQKRIEQTDDNGSTLVRIARSLTPAQITALEEYRDQINGIEVDVETLRHYPNGKNGAHVLGYTGELNALELKERKPFGYRLGDVAGKMGVEDAYEKQLRGEWGGIQLEVNGQGKVMKILGQKIAKPGNDVTLSLDLDLQKTAEEALGKRKGAVVAMNPNTGEVLAMVSYPSFDPNVFSTPITTKIWRELQGEGNPFINRSLQAFPPASTFKVVTDTAGLQSGKFPPKTILHTAAYLNVGGTRFGEWNHAGFGSIGYVRALAMSSNTFHGQIGRGVGGPALIKWARDYGFGSKTGIELAEETPGLIVDAEWKRKNFNWDWTDGDTVNMSIGQGFTLATPLQVVRMFSAIANGGYLVKPHLTKDNGDSQKWRKPLNLKPETIKTIRAGLRAVVSEGTARRLDVPYLPPIAGKSGTAEAPPGKSHTWFGGFAPFDKPEIAVLAFVEHSGGGGGSTAGPIVLQVLETYYKAGPRYEKKEDGKTPTTNKPTTTVQPRNR</sequence>
<dbReference type="GO" id="GO:0071972">
    <property type="term" value="F:peptidoglycan L,D-transpeptidase activity"/>
    <property type="evidence" value="ECO:0007669"/>
    <property type="project" value="TreeGrafter"/>
</dbReference>
<reference evidence="18 19" key="2">
    <citation type="submission" date="2018-03" db="EMBL/GenBank/DDBJ databases">
        <authorList>
            <person name="Keele B.F."/>
        </authorList>
    </citation>
    <scope>NUCLEOTIDE SEQUENCE [LARGE SCALE GENOMIC DNA]</scope>
    <source>
        <strain evidence="18 19">CCALA 016</strain>
    </source>
</reference>
<evidence type="ECO:0000256" key="10">
    <source>
        <dbReference type="ARBA" id="ARBA00022984"/>
    </source>
</evidence>
<keyword evidence="12 15" id="KW-0472">Membrane</keyword>
<keyword evidence="7 15" id="KW-0812">Transmembrane</keyword>
<dbReference type="InterPro" id="IPR005311">
    <property type="entry name" value="PBP_dimer"/>
</dbReference>
<feature type="region of interest" description="Disordered" evidence="14">
    <location>
        <begin position="610"/>
        <end position="634"/>
    </location>
</feature>
<dbReference type="Gene3D" id="3.40.710.10">
    <property type="entry name" value="DD-peptidase/beta-lactamase superfamily"/>
    <property type="match status" value="1"/>
</dbReference>
<dbReference type="NCBIfam" id="TIGR03423">
    <property type="entry name" value="pbp2_mrdA"/>
    <property type="match status" value="1"/>
</dbReference>
<evidence type="ECO:0000256" key="14">
    <source>
        <dbReference type="SAM" id="MobiDB-lite"/>
    </source>
</evidence>
<proteinExistence type="inferred from homology"/>
<dbReference type="Gene3D" id="3.90.1310.10">
    <property type="entry name" value="Penicillin-binding protein 2a (Domain 2)"/>
    <property type="match status" value="1"/>
</dbReference>
<dbReference type="GO" id="GO:0008360">
    <property type="term" value="P:regulation of cell shape"/>
    <property type="evidence" value="ECO:0007669"/>
    <property type="project" value="UniProtKB-KW"/>
</dbReference>
<evidence type="ECO:0000256" key="4">
    <source>
        <dbReference type="ARBA" id="ARBA00022475"/>
    </source>
</evidence>
<keyword evidence="8" id="KW-0378">Hydrolase</keyword>
<dbReference type="Pfam" id="PF03717">
    <property type="entry name" value="PBP_dimer"/>
    <property type="match status" value="1"/>
</dbReference>
<dbReference type="InterPro" id="IPR017790">
    <property type="entry name" value="Penicillin-binding_protein_2"/>
</dbReference>
<dbReference type="GO" id="GO:0008658">
    <property type="term" value="F:penicillin binding"/>
    <property type="evidence" value="ECO:0007669"/>
    <property type="project" value="InterPro"/>
</dbReference>
<dbReference type="OrthoDB" id="9766847at2"/>
<protein>
    <submittedName>
        <fullName evidence="18">Penicillin-binding protein 2</fullName>
    </submittedName>
</protein>
<accession>A0A2T1LYD2</accession>
<dbReference type="GO" id="GO:0006508">
    <property type="term" value="P:proteolysis"/>
    <property type="evidence" value="ECO:0007669"/>
    <property type="project" value="UniProtKB-KW"/>
</dbReference>
<reference evidence="18 19" key="1">
    <citation type="submission" date="2018-03" db="EMBL/GenBank/DDBJ databases">
        <title>The ancient ancestry and fast evolution of plastids.</title>
        <authorList>
            <person name="Moore K.R."/>
            <person name="Magnabosco C."/>
            <person name="Momper L."/>
            <person name="Gold D.A."/>
            <person name="Bosak T."/>
            <person name="Fournier G.P."/>
        </authorList>
    </citation>
    <scope>NUCLEOTIDE SEQUENCE [LARGE SCALE GENOMIC DNA]</scope>
    <source>
        <strain evidence="18 19">CCALA 016</strain>
    </source>
</reference>
<dbReference type="InterPro" id="IPR012338">
    <property type="entry name" value="Beta-lactam/transpept-like"/>
</dbReference>
<keyword evidence="11 15" id="KW-1133">Transmembrane helix</keyword>
<evidence type="ECO:0000256" key="7">
    <source>
        <dbReference type="ARBA" id="ARBA00022692"/>
    </source>
</evidence>
<evidence type="ECO:0000256" key="9">
    <source>
        <dbReference type="ARBA" id="ARBA00022960"/>
    </source>
</evidence>
<dbReference type="PANTHER" id="PTHR30627">
    <property type="entry name" value="PEPTIDOGLYCAN D,D-TRANSPEPTIDASE"/>
    <property type="match status" value="1"/>
</dbReference>
<gene>
    <name evidence="18" type="primary">mrdA</name>
    <name evidence="18" type="ORF">C7H19_11090</name>
</gene>
<evidence type="ECO:0000256" key="5">
    <source>
        <dbReference type="ARBA" id="ARBA00022519"/>
    </source>
</evidence>
<dbReference type="Gene3D" id="3.30.1390.30">
    <property type="entry name" value="Penicillin-binding protein 2a, domain 3"/>
    <property type="match status" value="1"/>
</dbReference>
<dbReference type="GO" id="GO:0009252">
    <property type="term" value="P:peptidoglycan biosynthetic process"/>
    <property type="evidence" value="ECO:0007669"/>
    <property type="project" value="UniProtKB-KW"/>
</dbReference>
<dbReference type="EMBL" id="PXOH01000010">
    <property type="protein sequence ID" value="PSF37329.1"/>
    <property type="molecule type" value="Genomic_DNA"/>
</dbReference>
<evidence type="ECO:0000313" key="18">
    <source>
        <dbReference type="EMBL" id="PSF37329.1"/>
    </source>
</evidence>
<evidence type="ECO:0000256" key="6">
    <source>
        <dbReference type="ARBA" id="ARBA00022670"/>
    </source>
</evidence>
<keyword evidence="10" id="KW-0573">Peptidoglycan synthesis</keyword>
<evidence type="ECO:0000259" key="16">
    <source>
        <dbReference type="Pfam" id="PF00905"/>
    </source>
</evidence>
<evidence type="ECO:0000256" key="8">
    <source>
        <dbReference type="ARBA" id="ARBA00022801"/>
    </source>
</evidence>
<dbReference type="RefSeq" id="WP_106457017.1">
    <property type="nucleotide sequence ID" value="NZ_PXOH01000010.1"/>
</dbReference>
<dbReference type="GO" id="GO:0005886">
    <property type="term" value="C:plasma membrane"/>
    <property type="evidence" value="ECO:0007669"/>
    <property type="project" value="UniProtKB-SubCell"/>
</dbReference>
<evidence type="ECO:0000256" key="1">
    <source>
        <dbReference type="ARBA" id="ARBA00004167"/>
    </source>
</evidence>
<comment type="similarity">
    <text evidence="3">Belongs to the transpeptidase family.</text>
</comment>
<dbReference type="GO" id="GO:0009002">
    <property type="term" value="F:serine-type D-Ala-D-Ala carboxypeptidase activity"/>
    <property type="evidence" value="ECO:0007669"/>
    <property type="project" value="InterPro"/>
</dbReference>
<feature type="domain" description="Penicillin-binding protein dimerisation" evidence="17">
    <location>
        <begin position="87"/>
        <end position="256"/>
    </location>
</feature>
<evidence type="ECO:0000256" key="15">
    <source>
        <dbReference type="SAM" id="Phobius"/>
    </source>
</evidence>
<evidence type="ECO:0000259" key="17">
    <source>
        <dbReference type="Pfam" id="PF03717"/>
    </source>
</evidence>
<dbReference type="InterPro" id="IPR050515">
    <property type="entry name" value="Beta-lactam/transpept"/>
</dbReference>
<evidence type="ECO:0000256" key="13">
    <source>
        <dbReference type="ARBA" id="ARBA00023316"/>
    </source>
</evidence>
<feature type="compositionally biased region" description="Low complexity" evidence="14">
    <location>
        <begin position="619"/>
        <end position="628"/>
    </location>
</feature>
<evidence type="ECO:0000256" key="3">
    <source>
        <dbReference type="ARBA" id="ARBA00007171"/>
    </source>
</evidence>
<evidence type="ECO:0000313" key="19">
    <source>
        <dbReference type="Proteomes" id="UP000239001"/>
    </source>
</evidence>
<dbReference type="SUPFAM" id="SSF56519">
    <property type="entry name" value="Penicillin binding protein dimerisation domain"/>
    <property type="match status" value="1"/>
</dbReference>
<organism evidence="18 19">
    <name type="scientific">Aphanothece hegewaldii CCALA 016</name>
    <dbReference type="NCBI Taxonomy" id="2107694"/>
    <lineage>
        <taxon>Bacteria</taxon>
        <taxon>Bacillati</taxon>
        <taxon>Cyanobacteriota</taxon>
        <taxon>Cyanophyceae</taxon>
        <taxon>Oscillatoriophycideae</taxon>
        <taxon>Chroococcales</taxon>
        <taxon>Aphanothecaceae</taxon>
        <taxon>Aphanothece</taxon>
    </lineage>
</organism>
<evidence type="ECO:0000256" key="11">
    <source>
        <dbReference type="ARBA" id="ARBA00022989"/>
    </source>
</evidence>
<comment type="caution">
    <text evidence="18">The sequence shown here is derived from an EMBL/GenBank/DDBJ whole genome shotgun (WGS) entry which is preliminary data.</text>
</comment>
<dbReference type="AlphaFoldDB" id="A0A2T1LYD2"/>
<keyword evidence="6" id="KW-0645">Protease</keyword>
<dbReference type="PANTHER" id="PTHR30627:SF2">
    <property type="entry name" value="PEPTIDOGLYCAN D,D-TRANSPEPTIDASE MRDA"/>
    <property type="match status" value="1"/>
</dbReference>
<keyword evidence="4" id="KW-1003">Cell membrane</keyword>
<evidence type="ECO:0000256" key="12">
    <source>
        <dbReference type="ARBA" id="ARBA00023136"/>
    </source>
</evidence>
<name>A0A2T1LYD2_9CHRO</name>
<keyword evidence="13" id="KW-0961">Cell wall biogenesis/degradation</keyword>
<feature type="domain" description="Penicillin-binding protein transpeptidase" evidence="16">
    <location>
        <begin position="291"/>
        <end position="602"/>
    </location>
</feature>
<dbReference type="Pfam" id="PF00905">
    <property type="entry name" value="Transpeptidase"/>
    <property type="match status" value="1"/>
</dbReference>
<dbReference type="GO" id="GO:0071555">
    <property type="term" value="P:cell wall organization"/>
    <property type="evidence" value="ECO:0007669"/>
    <property type="project" value="UniProtKB-KW"/>
</dbReference>
<keyword evidence="5" id="KW-0997">Cell inner membrane</keyword>
<dbReference type="InterPro" id="IPR001460">
    <property type="entry name" value="PCN-bd_Tpept"/>
</dbReference>
<dbReference type="InterPro" id="IPR036138">
    <property type="entry name" value="PBP_dimer_sf"/>
</dbReference>
<feature type="transmembrane region" description="Helical" evidence="15">
    <location>
        <begin position="44"/>
        <end position="64"/>
    </location>
</feature>
<keyword evidence="9" id="KW-0133">Cell shape</keyword>
<dbReference type="SUPFAM" id="SSF56601">
    <property type="entry name" value="beta-lactamase/transpeptidase-like"/>
    <property type="match status" value="1"/>
</dbReference>
<dbReference type="Proteomes" id="UP000239001">
    <property type="component" value="Unassembled WGS sequence"/>
</dbReference>
<evidence type="ECO:0000256" key="2">
    <source>
        <dbReference type="ARBA" id="ARBA00004236"/>
    </source>
</evidence>
<comment type="subcellular location">
    <subcellularLocation>
        <location evidence="2">Cell membrane</location>
    </subcellularLocation>
    <subcellularLocation>
        <location evidence="1">Membrane</location>
        <topology evidence="1">Single-pass membrane protein</topology>
    </subcellularLocation>
</comment>